<dbReference type="STRING" id="402734.SAMN05660918_1668"/>
<evidence type="ECO:0000313" key="3">
    <source>
        <dbReference type="Proteomes" id="UP000199702"/>
    </source>
</evidence>
<keyword evidence="3" id="KW-1185">Reference proteome</keyword>
<accession>A0A1H6TIY3</accession>
<evidence type="ECO:0000313" key="2">
    <source>
        <dbReference type="EMBL" id="SEI80018.1"/>
    </source>
</evidence>
<organism evidence="2 3">
    <name type="scientific">Flavobacterium terrigena</name>
    <dbReference type="NCBI Taxonomy" id="402734"/>
    <lineage>
        <taxon>Bacteria</taxon>
        <taxon>Pseudomonadati</taxon>
        <taxon>Bacteroidota</taxon>
        <taxon>Flavobacteriia</taxon>
        <taxon>Flavobacteriales</taxon>
        <taxon>Flavobacteriaceae</taxon>
        <taxon>Flavobacterium</taxon>
    </lineage>
</organism>
<evidence type="ECO:0000256" key="1">
    <source>
        <dbReference type="SAM" id="Phobius"/>
    </source>
</evidence>
<keyword evidence="1" id="KW-1133">Transmembrane helix</keyword>
<dbReference type="AlphaFoldDB" id="A0A1H6TIY3"/>
<sequence>MKAFFEAIQFLFVEVLFVPMDLLRSWELTNWWGANIINWVFIVICCYWTYYWTKQLAIFKSSGEDEQDTTAHSFLTK</sequence>
<name>A0A1H6TIY3_9FLAO</name>
<keyword evidence="1" id="KW-0472">Membrane</keyword>
<reference evidence="3" key="1">
    <citation type="submission" date="2016-10" db="EMBL/GenBank/DDBJ databases">
        <authorList>
            <person name="Varghese N."/>
            <person name="Submissions S."/>
        </authorList>
    </citation>
    <scope>NUCLEOTIDE SEQUENCE [LARGE SCALE GENOMIC DNA]</scope>
    <source>
        <strain evidence="3">DSM 17934</strain>
    </source>
</reference>
<protein>
    <recommendedName>
        <fullName evidence="4">Uracil phosphoribosyltransferase</fullName>
    </recommendedName>
</protein>
<dbReference type="RefSeq" id="WP_091311321.1">
    <property type="nucleotide sequence ID" value="NZ_CBCSJU010000007.1"/>
</dbReference>
<evidence type="ECO:0008006" key="4">
    <source>
        <dbReference type="Google" id="ProtNLM"/>
    </source>
</evidence>
<dbReference type="InterPro" id="IPR045922">
    <property type="entry name" value="DUF6341"/>
</dbReference>
<gene>
    <name evidence="2" type="ORF">SAMN05660918_1668</name>
</gene>
<dbReference type="Pfam" id="PF19868">
    <property type="entry name" value="DUF6341"/>
    <property type="match status" value="1"/>
</dbReference>
<feature type="transmembrane region" description="Helical" evidence="1">
    <location>
        <begin position="32"/>
        <end position="52"/>
    </location>
</feature>
<dbReference type="EMBL" id="FNYA01000003">
    <property type="protein sequence ID" value="SEI80018.1"/>
    <property type="molecule type" value="Genomic_DNA"/>
</dbReference>
<keyword evidence="1" id="KW-0812">Transmembrane</keyword>
<proteinExistence type="predicted"/>
<dbReference type="OrthoDB" id="1467828at2"/>
<dbReference type="Proteomes" id="UP000199702">
    <property type="component" value="Unassembled WGS sequence"/>
</dbReference>